<gene>
    <name evidence="2" type="ORF">TeGR_g2109</name>
</gene>
<evidence type="ECO:0000313" key="3">
    <source>
        <dbReference type="Proteomes" id="UP001165060"/>
    </source>
</evidence>
<name>A0ABQ6M547_9STRA</name>
<keyword evidence="1" id="KW-1133">Transmembrane helix</keyword>
<keyword evidence="3" id="KW-1185">Reference proteome</keyword>
<protein>
    <submittedName>
        <fullName evidence="2">Uncharacterized protein</fullName>
    </submittedName>
</protein>
<proteinExistence type="predicted"/>
<evidence type="ECO:0000313" key="2">
    <source>
        <dbReference type="EMBL" id="GMI19621.1"/>
    </source>
</evidence>
<keyword evidence="1" id="KW-0472">Membrane</keyword>
<dbReference type="Proteomes" id="UP001165060">
    <property type="component" value="Unassembled WGS sequence"/>
</dbReference>
<feature type="transmembrane region" description="Helical" evidence="1">
    <location>
        <begin position="220"/>
        <end position="239"/>
    </location>
</feature>
<organism evidence="2 3">
    <name type="scientific">Tetraparma gracilis</name>
    <dbReference type="NCBI Taxonomy" id="2962635"/>
    <lineage>
        <taxon>Eukaryota</taxon>
        <taxon>Sar</taxon>
        <taxon>Stramenopiles</taxon>
        <taxon>Ochrophyta</taxon>
        <taxon>Bolidophyceae</taxon>
        <taxon>Parmales</taxon>
        <taxon>Triparmaceae</taxon>
        <taxon>Tetraparma</taxon>
    </lineage>
</organism>
<feature type="transmembrane region" description="Helical" evidence="1">
    <location>
        <begin position="259"/>
        <end position="279"/>
    </location>
</feature>
<reference evidence="2 3" key="1">
    <citation type="journal article" date="2023" name="Commun. Biol.">
        <title>Genome analysis of Parmales, the sister group of diatoms, reveals the evolutionary specialization of diatoms from phago-mixotrophs to photoautotrophs.</title>
        <authorList>
            <person name="Ban H."/>
            <person name="Sato S."/>
            <person name="Yoshikawa S."/>
            <person name="Yamada K."/>
            <person name="Nakamura Y."/>
            <person name="Ichinomiya M."/>
            <person name="Sato N."/>
            <person name="Blanc-Mathieu R."/>
            <person name="Endo H."/>
            <person name="Kuwata A."/>
            <person name="Ogata H."/>
        </authorList>
    </citation>
    <scope>NUCLEOTIDE SEQUENCE [LARGE SCALE GENOMIC DNA]</scope>
</reference>
<sequence>MGPPPQLIPLYPQVSFVESFVVATDERGSRTSGVSFANVGLLGYEGYDCLHDVDKDTATECLPKGDTITLSYVAFKETYACGRMNPSNFAYDLGDCLWSQYGLGLSNQQEQTYFCCKEESLGLIEGCTQDNLDKLLIDDALLASNFGVRADIQIDLSSPIPSHFPSLSQLKQKNNAFGNDGYYLTAILSCDDVVAETMVIAEGDIYIWSGGSLLPGTYTAISYFFLAYTLFSFFLLLWYTCALQTNSTEDRLRLHGHLFLLVVVIVVESLVYTVLYFLWARDGVRPFGLKILCLLVSVLKRTSLRFILLTLR</sequence>
<accession>A0ABQ6M547</accession>
<dbReference type="EMBL" id="BRYB01003729">
    <property type="protein sequence ID" value="GMI19621.1"/>
    <property type="molecule type" value="Genomic_DNA"/>
</dbReference>
<comment type="caution">
    <text evidence="2">The sequence shown here is derived from an EMBL/GenBank/DDBJ whole genome shotgun (WGS) entry which is preliminary data.</text>
</comment>
<keyword evidence="1" id="KW-0812">Transmembrane</keyword>
<evidence type="ECO:0000256" key="1">
    <source>
        <dbReference type="SAM" id="Phobius"/>
    </source>
</evidence>